<feature type="transmembrane region" description="Helical" evidence="1">
    <location>
        <begin position="136"/>
        <end position="155"/>
    </location>
</feature>
<evidence type="ECO:0000313" key="2">
    <source>
        <dbReference type="EMBL" id="KKM21749.1"/>
    </source>
</evidence>
<feature type="transmembrane region" description="Helical" evidence="1">
    <location>
        <begin position="62"/>
        <end position="82"/>
    </location>
</feature>
<comment type="caution">
    <text evidence="2">The sequence shown here is derived from an EMBL/GenBank/DDBJ whole genome shotgun (WGS) entry which is preliminary data.</text>
</comment>
<accession>A0A0F9IPH7</accession>
<protein>
    <submittedName>
        <fullName evidence="2">Uncharacterized protein</fullName>
    </submittedName>
</protein>
<feature type="transmembrane region" description="Helical" evidence="1">
    <location>
        <begin position="38"/>
        <end position="56"/>
    </location>
</feature>
<feature type="transmembrane region" description="Helical" evidence="1">
    <location>
        <begin position="94"/>
        <end position="116"/>
    </location>
</feature>
<evidence type="ECO:0000256" key="1">
    <source>
        <dbReference type="SAM" id="Phobius"/>
    </source>
</evidence>
<keyword evidence="1" id="KW-0812">Transmembrane</keyword>
<gene>
    <name evidence="2" type="ORF">LCGC14_1632280</name>
</gene>
<keyword evidence="1" id="KW-1133">Transmembrane helix</keyword>
<sequence>MVTLMEYSIVAVGSFLAFCMFSTLYGKGNPLYSLAEESYLGFGTGLSIVMNLTYIWKTGILNIMAGDWILILAMVLGIMILFRINPKYSYISRIPIAIVLGAQFGLSLRTLIFSGFIQQIQSVIQPLFSGGTQTLIYNWTIALSVLFMLTFFFYTTEYKGLLKTSSTFGEYLLYAAFGAIFAQTFMGRLGLFIGFMQSYTVPSWEKPFLVGSLLLVFGLVYAMDKAGILEKLTPED</sequence>
<feature type="transmembrane region" description="Helical" evidence="1">
    <location>
        <begin position="207"/>
        <end position="223"/>
    </location>
</feature>
<dbReference type="EMBL" id="LAZR01013488">
    <property type="protein sequence ID" value="KKM21749.1"/>
    <property type="molecule type" value="Genomic_DNA"/>
</dbReference>
<keyword evidence="1" id="KW-0472">Membrane</keyword>
<organism evidence="2">
    <name type="scientific">marine sediment metagenome</name>
    <dbReference type="NCBI Taxonomy" id="412755"/>
    <lineage>
        <taxon>unclassified sequences</taxon>
        <taxon>metagenomes</taxon>
        <taxon>ecological metagenomes</taxon>
    </lineage>
</organism>
<feature type="transmembrane region" description="Helical" evidence="1">
    <location>
        <begin position="6"/>
        <end position="26"/>
    </location>
</feature>
<reference evidence="2" key="1">
    <citation type="journal article" date="2015" name="Nature">
        <title>Complex archaea that bridge the gap between prokaryotes and eukaryotes.</title>
        <authorList>
            <person name="Spang A."/>
            <person name="Saw J.H."/>
            <person name="Jorgensen S.L."/>
            <person name="Zaremba-Niedzwiedzka K."/>
            <person name="Martijn J."/>
            <person name="Lind A.E."/>
            <person name="van Eijk R."/>
            <person name="Schleper C."/>
            <person name="Guy L."/>
            <person name="Ettema T.J."/>
        </authorList>
    </citation>
    <scope>NUCLEOTIDE SEQUENCE</scope>
</reference>
<name>A0A0F9IPH7_9ZZZZ</name>
<dbReference type="AlphaFoldDB" id="A0A0F9IPH7"/>
<feature type="transmembrane region" description="Helical" evidence="1">
    <location>
        <begin position="171"/>
        <end position="195"/>
    </location>
</feature>
<proteinExistence type="predicted"/>